<gene>
    <name evidence="2" type="ORF">EMK97_14355</name>
</gene>
<dbReference type="KEGG" id="lsd:EMK97_14355"/>
<organism evidence="2 3">
    <name type="scientific">Litorilituus sediminis</name>
    <dbReference type="NCBI Taxonomy" id="718192"/>
    <lineage>
        <taxon>Bacteria</taxon>
        <taxon>Pseudomonadati</taxon>
        <taxon>Pseudomonadota</taxon>
        <taxon>Gammaproteobacteria</taxon>
        <taxon>Alteromonadales</taxon>
        <taxon>Colwelliaceae</taxon>
        <taxon>Litorilituus</taxon>
    </lineage>
</organism>
<dbReference type="EMBL" id="CP034759">
    <property type="protein sequence ID" value="QBG36816.1"/>
    <property type="molecule type" value="Genomic_DNA"/>
</dbReference>
<keyword evidence="1" id="KW-0732">Signal</keyword>
<feature type="chain" id="PRO_5020926692" evidence="1">
    <location>
        <begin position="23"/>
        <end position="310"/>
    </location>
</feature>
<name>A0A4P6P565_9GAMM</name>
<keyword evidence="3" id="KW-1185">Reference proteome</keyword>
<reference evidence="2 3" key="1">
    <citation type="submission" date="2018-12" db="EMBL/GenBank/DDBJ databases">
        <title>Complete genome of Litorilituus sediminis.</title>
        <authorList>
            <person name="Liu A."/>
            <person name="Rong J."/>
        </authorList>
    </citation>
    <scope>NUCLEOTIDE SEQUENCE [LARGE SCALE GENOMIC DNA]</scope>
    <source>
        <strain evidence="2 3">JCM 17549</strain>
    </source>
</reference>
<evidence type="ECO:0000313" key="2">
    <source>
        <dbReference type="EMBL" id="QBG36816.1"/>
    </source>
</evidence>
<sequence length="310" mass="34040">MKKLFIYTGLLAFFLFAAHVNATQLPLYIKQCDNCSAQQMKSKAEDVIRNSTVAVLDTVSSTIKVYDVRLQIQDDEIEVVTAKERSLPNNVADYFNDTIQYKNTFIGNLKASYPGLVIPLDSIAGIPQTITKNATSYTNATSNCENSSGNNAYNFMSNSSYRNNVFDALVGQNHNYQMHKSSYSATVDSLQVGVDAKFISGNLGIKFLKKELVTLPFNDGSWVKVTINSNKSGFDISAARDCANNNIPALKSEATGQFSIVGPGHYVDFQNYMDYVGNYSYVGSYQPGKTCSTSCVMTGGSHMVCTLNCR</sequence>
<evidence type="ECO:0000256" key="1">
    <source>
        <dbReference type="SAM" id="SignalP"/>
    </source>
</evidence>
<protein>
    <submittedName>
        <fullName evidence="2">Uncharacterized protein</fullName>
    </submittedName>
</protein>
<dbReference type="AlphaFoldDB" id="A0A4P6P565"/>
<feature type="signal peptide" evidence="1">
    <location>
        <begin position="1"/>
        <end position="22"/>
    </location>
</feature>
<proteinExistence type="predicted"/>
<accession>A0A4P6P565</accession>
<dbReference type="OrthoDB" id="6396473at2"/>
<dbReference type="RefSeq" id="WP_130603326.1">
    <property type="nucleotide sequence ID" value="NZ_CP034759.1"/>
</dbReference>
<evidence type="ECO:0000313" key="3">
    <source>
        <dbReference type="Proteomes" id="UP000290244"/>
    </source>
</evidence>
<dbReference type="Proteomes" id="UP000290244">
    <property type="component" value="Chromosome"/>
</dbReference>